<gene>
    <name evidence="2" type="ORF">H0E82_15295</name>
</gene>
<evidence type="ECO:0000256" key="1">
    <source>
        <dbReference type="SAM" id="SignalP"/>
    </source>
</evidence>
<keyword evidence="3" id="KW-1185">Reference proteome</keyword>
<dbReference type="RefSeq" id="WP_180546320.1">
    <property type="nucleotide sequence ID" value="NZ_JACCJZ010000020.1"/>
</dbReference>
<feature type="signal peptide" evidence="1">
    <location>
        <begin position="1"/>
        <end position="21"/>
    </location>
</feature>
<accession>A0A7Z0U194</accession>
<comment type="caution">
    <text evidence="2">The sequence shown here is derived from an EMBL/GenBank/DDBJ whole genome shotgun (WGS) entry which is preliminary data.</text>
</comment>
<dbReference type="PANTHER" id="PTHR38013:SF1">
    <property type="entry name" value="GLYCOPROTEIN_POLYSACCHARIDE METABOLISM"/>
    <property type="match status" value="1"/>
</dbReference>
<evidence type="ECO:0000313" key="3">
    <source>
        <dbReference type="Proteomes" id="UP000589896"/>
    </source>
</evidence>
<feature type="chain" id="PRO_5031249216" evidence="1">
    <location>
        <begin position="22"/>
        <end position="156"/>
    </location>
</feature>
<dbReference type="Pfam" id="PF09619">
    <property type="entry name" value="YscW"/>
    <property type="match status" value="1"/>
</dbReference>
<dbReference type="EMBL" id="JACCJZ010000020">
    <property type="protein sequence ID" value="NYZ64103.1"/>
    <property type="molecule type" value="Genomic_DNA"/>
</dbReference>
<keyword evidence="1" id="KW-0732">Signal</keyword>
<reference evidence="2 3" key="1">
    <citation type="submission" date="2020-07" db="EMBL/GenBank/DDBJ databases">
        <title>isolation of Luteimonas sp. SJ-16.</title>
        <authorList>
            <person name="Huang X.-X."/>
            <person name="Xu L."/>
            <person name="Sun J.-Q."/>
        </authorList>
    </citation>
    <scope>NUCLEOTIDE SEQUENCE [LARGE SCALE GENOMIC DNA]</scope>
    <source>
        <strain evidence="2 3">SJ-16</strain>
    </source>
</reference>
<organism evidence="2 3">
    <name type="scientific">Luteimonas deserti</name>
    <dbReference type="NCBI Taxonomy" id="2752306"/>
    <lineage>
        <taxon>Bacteria</taxon>
        <taxon>Pseudomonadati</taxon>
        <taxon>Pseudomonadota</taxon>
        <taxon>Gammaproteobacteria</taxon>
        <taxon>Lysobacterales</taxon>
        <taxon>Lysobacteraceae</taxon>
        <taxon>Luteimonas</taxon>
    </lineage>
</organism>
<dbReference type="InterPro" id="IPR039366">
    <property type="entry name" value="Pilotin"/>
</dbReference>
<sequence length="156" mass="16768">MSRTLVRFLALPLSVAALMTACQTHPSATGATPPTGTAPATGAQVRVHGEAMYFEKMLLPEGNRLRVQVIDTQLADSPQAVIAEQVSTVGNGPYAFELDVPRQRLRAGGQYGLHASLTMPDGALRFVTDTRVPLTIGDDSTDVHIGRVRLRHVQPE</sequence>
<dbReference type="InterPro" id="IPR053196">
    <property type="entry name" value="Lipoprotein_YbaY-like"/>
</dbReference>
<evidence type="ECO:0000313" key="2">
    <source>
        <dbReference type="EMBL" id="NYZ64103.1"/>
    </source>
</evidence>
<name>A0A7Z0U194_9GAMM</name>
<protein>
    <submittedName>
        <fullName evidence="2">YbaY family lipoprotein</fullName>
    </submittedName>
</protein>
<dbReference type="PROSITE" id="PS51257">
    <property type="entry name" value="PROKAR_LIPOPROTEIN"/>
    <property type="match status" value="1"/>
</dbReference>
<dbReference type="Proteomes" id="UP000589896">
    <property type="component" value="Unassembled WGS sequence"/>
</dbReference>
<dbReference type="AlphaFoldDB" id="A0A7Z0U194"/>
<keyword evidence="2" id="KW-0449">Lipoprotein</keyword>
<dbReference type="PANTHER" id="PTHR38013">
    <property type="entry name" value="GLYCOPROTEIN/POLYSACCHARIDE METABOLISM"/>
    <property type="match status" value="1"/>
</dbReference>
<proteinExistence type="predicted"/>